<dbReference type="GO" id="GO:0000149">
    <property type="term" value="F:SNARE binding"/>
    <property type="evidence" value="ECO:0007669"/>
    <property type="project" value="TreeGrafter"/>
</dbReference>
<dbReference type="GO" id="GO:0051601">
    <property type="term" value="P:exocyst localization"/>
    <property type="evidence" value="ECO:0007669"/>
    <property type="project" value="TreeGrafter"/>
</dbReference>
<dbReference type="InterPro" id="IPR042532">
    <property type="entry name" value="EXOC3/Sec6_C"/>
</dbReference>
<comment type="similarity">
    <text evidence="1">Belongs to the SEC6 family.</text>
</comment>
<protein>
    <recommendedName>
        <fullName evidence="4">Exocyst complex component 3-like protein</fullName>
    </recommendedName>
</protein>
<dbReference type="GO" id="GO:0000145">
    <property type="term" value="C:exocyst"/>
    <property type="evidence" value="ECO:0007669"/>
    <property type="project" value="InterPro"/>
</dbReference>
<dbReference type="EMBL" id="WNTK01000012">
    <property type="protein sequence ID" value="KAG9474720.1"/>
    <property type="molecule type" value="Genomic_DNA"/>
</dbReference>
<evidence type="ECO:0008006" key="4">
    <source>
        <dbReference type="Google" id="ProtNLM"/>
    </source>
</evidence>
<sequence length="675" mass="77514">MSAEDETLALEKAESLARGAALKWASGVFCRPDQLKHLGQYRRRETQRNNSIQSRLKSALQSYLEGVDHGVAQLQVAFSEVRHVQQALREVQEIWWEGEGSLTKLQPISQLVMEHVQLSVAIQSLPYIYAVPKQIAETQELLESRHLLEAHVHLRELESLRDDVLYRLQKFRPSLDSTDDQPNTEAADLVQRFFAGVQGLSEDLGRTLSSLATSALEVARSDPSLLVSAIRIIEREEILDVEEFRGPVQQPWKPPGRPKHWREHFFQALEKGVWDRVMEPRLLWENLSAADIAKHLKELQGRVVEELQAMCFVLVPCVPPHYDLPRGVAFMCHQGIARHLRDILSHDLPHPALYHVLDWVTTVYTSEHMMGHPNFSSEIDVSELGPLIPPEMLEEQLNRYTRSIRACLSQWIHKALEVEFSDWLRDQEPDKDQDGFYLTTFQQIVMQMLMENVQLAAALGESLENRVKNAVLYEMQNCLVWLREALVKYGIEHMKDRTYPTYYTQYLLAIINGCCALRYNIRRELLRPLGALKRHASPLFRDIPSRPWLTGSDYVRFICDKIEDFSQYLCKARAPACQYLLAQTERMVAIEYVRALMCSKFVCRSPAERQQLAHRMALDAEELSTALHTVGLEESPLCVSLIHSIQELFALKEPSLLSLEVSGLMTAFPDVRYMG</sequence>
<dbReference type="InterPro" id="IPR010326">
    <property type="entry name" value="EXOC3/Sec6"/>
</dbReference>
<dbReference type="OrthoDB" id="10047020at2759"/>
<dbReference type="GO" id="GO:0006887">
    <property type="term" value="P:exocytosis"/>
    <property type="evidence" value="ECO:0007669"/>
    <property type="project" value="InterPro"/>
</dbReference>
<comment type="caution">
    <text evidence="2">The sequence shown here is derived from an EMBL/GenBank/DDBJ whole genome shotgun (WGS) entry which is preliminary data.</text>
</comment>
<evidence type="ECO:0000313" key="3">
    <source>
        <dbReference type="Proteomes" id="UP000770717"/>
    </source>
</evidence>
<dbReference type="Gene3D" id="1.10.357.50">
    <property type="match status" value="1"/>
</dbReference>
<dbReference type="Gene3D" id="1.10.357.70">
    <property type="entry name" value="Exocyst complex component Sec6, C-terminal domain"/>
    <property type="match status" value="1"/>
</dbReference>
<name>A0A8J6ETK3_ELECQ</name>
<accession>A0A8J6ETK3</accession>
<dbReference type="PANTHER" id="PTHR21292:SF12">
    <property type="entry name" value="EXOCYST COMPLEX COMPONENT 3-LIKE PROTEIN"/>
    <property type="match status" value="1"/>
</dbReference>
<organism evidence="2 3">
    <name type="scientific">Eleutherodactylus coqui</name>
    <name type="common">Puerto Rican coqui</name>
    <dbReference type="NCBI Taxonomy" id="57060"/>
    <lineage>
        <taxon>Eukaryota</taxon>
        <taxon>Metazoa</taxon>
        <taxon>Chordata</taxon>
        <taxon>Craniata</taxon>
        <taxon>Vertebrata</taxon>
        <taxon>Euteleostomi</taxon>
        <taxon>Amphibia</taxon>
        <taxon>Batrachia</taxon>
        <taxon>Anura</taxon>
        <taxon>Neobatrachia</taxon>
        <taxon>Hyloidea</taxon>
        <taxon>Eleutherodactylidae</taxon>
        <taxon>Eleutherodactylinae</taxon>
        <taxon>Eleutherodactylus</taxon>
        <taxon>Eleutherodactylus</taxon>
    </lineage>
</organism>
<evidence type="ECO:0000256" key="1">
    <source>
        <dbReference type="ARBA" id="ARBA00009447"/>
    </source>
</evidence>
<proteinExistence type="inferred from homology"/>
<dbReference type="AlphaFoldDB" id="A0A8J6ETK3"/>
<dbReference type="Proteomes" id="UP000770717">
    <property type="component" value="Unassembled WGS sequence"/>
</dbReference>
<evidence type="ECO:0000313" key="2">
    <source>
        <dbReference type="EMBL" id="KAG9474720.1"/>
    </source>
</evidence>
<dbReference type="PANTHER" id="PTHR21292">
    <property type="entry name" value="EXOCYST COMPLEX COMPONENT SEC6-RELATED"/>
    <property type="match status" value="1"/>
</dbReference>
<keyword evidence="3" id="KW-1185">Reference proteome</keyword>
<dbReference type="Pfam" id="PF06046">
    <property type="entry name" value="Sec6"/>
    <property type="match status" value="2"/>
</dbReference>
<gene>
    <name evidence="2" type="ORF">GDO78_003272</name>
</gene>
<reference evidence="2" key="1">
    <citation type="thesis" date="2020" institute="ProQuest LLC" country="789 East Eisenhower Parkway, Ann Arbor, MI, USA">
        <title>Comparative Genomics and Chromosome Evolution.</title>
        <authorList>
            <person name="Mudd A.B."/>
        </authorList>
    </citation>
    <scope>NUCLEOTIDE SEQUENCE</scope>
    <source>
        <strain evidence="2">HN-11 Male</strain>
        <tissue evidence="2">Kidney and liver</tissue>
    </source>
</reference>